<keyword evidence="1" id="KW-1133">Transmembrane helix</keyword>
<dbReference type="AlphaFoldDB" id="A0A897NSM0"/>
<dbReference type="RefSeq" id="WP_229121764.1">
    <property type="nucleotide sequence ID" value="NZ_CP064791.1"/>
</dbReference>
<evidence type="ECO:0000256" key="1">
    <source>
        <dbReference type="SAM" id="Phobius"/>
    </source>
</evidence>
<dbReference type="Proteomes" id="UP000663292">
    <property type="component" value="Chromosome"/>
</dbReference>
<keyword evidence="3" id="KW-1185">Reference proteome</keyword>
<name>A0A897NSM0_9EURY</name>
<keyword evidence="1" id="KW-0472">Membrane</keyword>
<dbReference type="EMBL" id="CP064791">
    <property type="protein sequence ID" value="QSG13813.1"/>
    <property type="molecule type" value="Genomic_DNA"/>
</dbReference>
<evidence type="ECO:0000313" key="3">
    <source>
        <dbReference type="Proteomes" id="UP000663292"/>
    </source>
</evidence>
<keyword evidence="1" id="KW-0812">Transmembrane</keyword>
<feature type="transmembrane region" description="Helical" evidence="1">
    <location>
        <begin position="153"/>
        <end position="175"/>
    </location>
</feature>
<proteinExistence type="predicted"/>
<accession>A0A897NSM0</accession>
<sequence>MERSDAVEIGVAIGSVAIFVAALAVVGTLYGASGSTFDGTMTGDAVLDEGGVTGTIDGDLSGDVNATSGGQFSGTFEGTFNGTNGESVNGTLSVTVTGTLAGSGGDTLSEAENATLTGTFSGTLDDENVSGQIKDSTVTGTVQENDHLSGDGALALVGALLLFILVLTAVGFFLARQDS</sequence>
<feature type="transmembrane region" description="Helical" evidence="1">
    <location>
        <begin position="12"/>
        <end position="32"/>
    </location>
</feature>
<gene>
    <name evidence="2" type="ORF">HSEST_0262</name>
</gene>
<organism evidence="2 3">
    <name type="scientific">Halapricum desulfuricans</name>
    <dbReference type="NCBI Taxonomy" id="2841257"/>
    <lineage>
        <taxon>Archaea</taxon>
        <taxon>Methanobacteriati</taxon>
        <taxon>Methanobacteriota</taxon>
        <taxon>Stenosarchaea group</taxon>
        <taxon>Halobacteria</taxon>
        <taxon>Halobacteriales</taxon>
        <taxon>Haloarculaceae</taxon>
        <taxon>Halapricum</taxon>
    </lineage>
</organism>
<dbReference type="Pfam" id="PF24284">
    <property type="entry name" value="DUF7472"/>
    <property type="match status" value="1"/>
</dbReference>
<reference evidence="2 3" key="1">
    <citation type="submission" date="2020-11" db="EMBL/GenBank/DDBJ databases">
        <title>Carbohydrate-dependent, anaerobic sulfur respiration: A novel catabolism in halophilic archaea.</title>
        <authorList>
            <person name="Sorokin D.Y."/>
            <person name="Messina E."/>
            <person name="Smedile F."/>
            <person name="La Cono V."/>
            <person name="Hallsworth J.E."/>
            <person name="Yakimov M.M."/>
        </authorList>
    </citation>
    <scope>NUCLEOTIDE SEQUENCE [LARGE SCALE GENOMIC DNA]</scope>
    <source>
        <strain evidence="2 3">HSR-Est</strain>
    </source>
</reference>
<evidence type="ECO:0000313" key="2">
    <source>
        <dbReference type="EMBL" id="QSG13813.1"/>
    </source>
</evidence>
<protein>
    <submittedName>
        <fullName evidence="2">Uncharacterized protein</fullName>
    </submittedName>
</protein>
<dbReference type="GeneID" id="68856901"/>
<dbReference type="InterPro" id="IPR055895">
    <property type="entry name" value="DUF7472"/>
</dbReference>